<dbReference type="AlphaFoldDB" id="A0AA48R8Z9"/>
<accession>A0AA48R8Z9</accession>
<gene>
    <name evidence="1" type="ORF">AMST5_00031</name>
</gene>
<protein>
    <submittedName>
        <fullName evidence="1">Uncharacterized protein</fullName>
    </submittedName>
</protein>
<reference evidence="1" key="1">
    <citation type="submission" date="2023-07" db="EMBL/GenBank/DDBJ databases">
        <authorList>
            <person name="Pelsma A.J. K."/>
        </authorList>
    </citation>
    <scope>NUCLEOTIDE SEQUENCE</scope>
</reference>
<proteinExistence type="predicted"/>
<organism evidence="1">
    <name type="scientific">freshwater sediment metagenome</name>
    <dbReference type="NCBI Taxonomy" id="556182"/>
    <lineage>
        <taxon>unclassified sequences</taxon>
        <taxon>metagenomes</taxon>
        <taxon>ecological metagenomes</taxon>
    </lineage>
</organism>
<name>A0AA48R8Z9_9ZZZZ</name>
<sequence length="103" mass="11893">MNASWLFPLTRETFDAPCTVEIGHTAEHLFAHVEIEGDFEMRPGDRVLVQNAPTETPFGRRISVSRRATIIRAGLLERLWTRFLGNFELNELYDVSFTNRRAL</sequence>
<evidence type="ECO:0000313" key="1">
    <source>
        <dbReference type="EMBL" id="CAJ0848806.1"/>
    </source>
</evidence>
<dbReference type="EMBL" id="OY288114">
    <property type="protein sequence ID" value="CAJ0848806.1"/>
    <property type="molecule type" value="Genomic_DNA"/>
</dbReference>